<dbReference type="RefSeq" id="WP_155053423.1">
    <property type="nucleotide sequence ID" value="NZ_BAAAIB010000007.1"/>
</dbReference>
<evidence type="ECO:0000313" key="1">
    <source>
        <dbReference type="EMBL" id="MTH70402.1"/>
    </source>
</evidence>
<gene>
    <name evidence="1" type="ORF">GJ743_18725</name>
</gene>
<proteinExistence type="predicted"/>
<sequence>MIANIHLYHATVSALSPRPRIPRWRTTFVESVWKLGRARNYCKPPDVT</sequence>
<dbReference type="Proteomes" id="UP000433071">
    <property type="component" value="Unassembled WGS sequence"/>
</dbReference>
<accession>A0A6I3MDZ0</accession>
<organism evidence="1 2">
    <name type="scientific">Agromyces bracchium</name>
    <dbReference type="NCBI Taxonomy" id="88376"/>
    <lineage>
        <taxon>Bacteria</taxon>
        <taxon>Bacillati</taxon>
        <taxon>Actinomycetota</taxon>
        <taxon>Actinomycetes</taxon>
        <taxon>Micrococcales</taxon>
        <taxon>Microbacteriaceae</taxon>
        <taxon>Agromyces</taxon>
    </lineage>
</organism>
<keyword evidence="2" id="KW-1185">Reference proteome</keyword>
<name>A0A6I3MDZ0_9MICO</name>
<comment type="caution">
    <text evidence="1">The sequence shown here is derived from an EMBL/GenBank/DDBJ whole genome shotgun (WGS) entry which is preliminary data.</text>
</comment>
<dbReference type="AlphaFoldDB" id="A0A6I3MDZ0"/>
<dbReference type="EMBL" id="WMLB01000046">
    <property type="protein sequence ID" value="MTH70402.1"/>
    <property type="molecule type" value="Genomic_DNA"/>
</dbReference>
<evidence type="ECO:0000313" key="2">
    <source>
        <dbReference type="Proteomes" id="UP000433071"/>
    </source>
</evidence>
<reference evidence="1 2" key="1">
    <citation type="submission" date="2019-11" db="EMBL/GenBank/DDBJ databases">
        <title>Agromyces kandeliae sp. nov., isolated from mangrove soil.</title>
        <authorList>
            <person name="Wang R."/>
        </authorList>
    </citation>
    <scope>NUCLEOTIDE SEQUENCE [LARGE SCALE GENOMIC DNA]</scope>
    <source>
        <strain evidence="1 2">JCM 11433</strain>
    </source>
</reference>
<protein>
    <submittedName>
        <fullName evidence="1">Uncharacterized protein</fullName>
    </submittedName>
</protein>